<proteinExistence type="predicted"/>
<dbReference type="EMBL" id="JBANQN010000003">
    <property type="protein sequence ID" value="KAK6795403.1"/>
    <property type="molecule type" value="Genomic_DNA"/>
</dbReference>
<name>A0AAN8YNJ3_SOLBU</name>
<evidence type="ECO:0000313" key="1">
    <source>
        <dbReference type="EMBL" id="KAK6795403.1"/>
    </source>
</evidence>
<dbReference type="AlphaFoldDB" id="A0AAN8YNJ3"/>
<protein>
    <submittedName>
        <fullName evidence="1">Uncharacterized protein</fullName>
    </submittedName>
</protein>
<gene>
    <name evidence="1" type="ORF">RDI58_008856</name>
</gene>
<accession>A0AAN8YNJ3</accession>
<keyword evidence="2" id="KW-1185">Reference proteome</keyword>
<comment type="caution">
    <text evidence="1">The sequence shown here is derived from an EMBL/GenBank/DDBJ whole genome shotgun (WGS) entry which is preliminary data.</text>
</comment>
<dbReference type="Proteomes" id="UP001371456">
    <property type="component" value="Unassembled WGS sequence"/>
</dbReference>
<sequence length="49" mass="5801">MKPALEEPMSESLRDVEDLSLKFSIDMDFKANIKMIQTRKHTNFRLELC</sequence>
<organism evidence="1 2">
    <name type="scientific">Solanum bulbocastanum</name>
    <name type="common">Wild potato</name>
    <dbReference type="NCBI Taxonomy" id="147425"/>
    <lineage>
        <taxon>Eukaryota</taxon>
        <taxon>Viridiplantae</taxon>
        <taxon>Streptophyta</taxon>
        <taxon>Embryophyta</taxon>
        <taxon>Tracheophyta</taxon>
        <taxon>Spermatophyta</taxon>
        <taxon>Magnoliopsida</taxon>
        <taxon>eudicotyledons</taxon>
        <taxon>Gunneridae</taxon>
        <taxon>Pentapetalae</taxon>
        <taxon>asterids</taxon>
        <taxon>lamiids</taxon>
        <taxon>Solanales</taxon>
        <taxon>Solanaceae</taxon>
        <taxon>Solanoideae</taxon>
        <taxon>Solaneae</taxon>
        <taxon>Solanum</taxon>
    </lineage>
</organism>
<evidence type="ECO:0000313" key="2">
    <source>
        <dbReference type="Proteomes" id="UP001371456"/>
    </source>
</evidence>
<reference evidence="1 2" key="1">
    <citation type="submission" date="2024-02" db="EMBL/GenBank/DDBJ databases">
        <title>de novo genome assembly of Solanum bulbocastanum strain 11H21.</title>
        <authorList>
            <person name="Hosaka A.J."/>
        </authorList>
    </citation>
    <scope>NUCLEOTIDE SEQUENCE [LARGE SCALE GENOMIC DNA]</scope>
    <source>
        <tissue evidence="1">Young leaves</tissue>
    </source>
</reference>